<dbReference type="Pfam" id="PF00005">
    <property type="entry name" value="ABC_tran"/>
    <property type="match status" value="1"/>
</dbReference>
<evidence type="ECO:0000313" key="8">
    <source>
        <dbReference type="Proteomes" id="UP001299608"/>
    </source>
</evidence>
<dbReference type="Gene3D" id="3.40.50.300">
    <property type="entry name" value="P-loop containing nucleotide triphosphate hydrolases"/>
    <property type="match status" value="1"/>
</dbReference>
<dbReference type="InterPro" id="IPR003593">
    <property type="entry name" value="AAA+_ATPase"/>
</dbReference>
<dbReference type="Gene3D" id="2.40.50.100">
    <property type="match status" value="1"/>
</dbReference>
<dbReference type="GO" id="GO:0008643">
    <property type="term" value="P:carbohydrate transport"/>
    <property type="evidence" value="ECO:0007669"/>
    <property type="project" value="InterPro"/>
</dbReference>
<feature type="domain" description="ABC transporter" evidence="4">
    <location>
        <begin position="4"/>
        <end position="235"/>
    </location>
</feature>
<keyword evidence="2" id="KW-0547">Nucleotide-binding</keyword>
<evidence type="ECO:0000313" key="7">
    <source>
        <dbReference type="Proteomes" id="UP000669239"/>
    </source>
</evidence>
<dbReference type="EMBL" id="JAAITT010000072">
    <property type="protein sequence ID" value="NSJ52424.1"/>
    <property type="molecule type" value="Genomic_DNA"/>
</dbReference>
<sequence>MSDISLVNVSKTYKNGYSAVKNFNLDIREGELIIFVGPSGCGKSTTLRMIAGLEDISSGELWIDNCLMNMVEPKDRDLSMVFQNYALYPHMTVYENMAFGLRAHKTPKAEIDRRVREAASTLEISHLLDRKPSALSGGQKQRVAIGSVIVRKPRAYLMDEPLSNLDAKLRSQMRVEIAKLHKQLGATMIYVTHDQVEAMTLGTRIVVMKEGAIQQVAPPAELYQNPVNRFVAGFIGSPAMNFLEGKVVLSNQGPCLKGNGWQLPLTLAQGKKLMDKGYMDKMVTLGIRAEDFHEQQWGEAWLEVLADVREMLGAEVLLHGRVCGDGGAARHGTAQGEPVRDSLNWENSPHICAKLPPSCCVKAGGRVRLYVDMGRIKLFDTITEENILYV</sequence>
<dbReference type="InterPro" id="IPR008995">
    <property type="entry name" value="Mo/tungstate-bd_C_term_dom"/>
</dbReference>
<gene>
    <name evidence="5" type="primary">ugpC</name>
    <name evidence="6" type="ORF">G5B36_27625</name>
    <name evidence="5" type="ORF">L0N08_12675</name>
</gene>
<dbReference type="Gene3D" id="2.40.50.140">
    <property type="entry name" value="Nucleic acid-binding proteins"/>
    <property type="match status" value="1"/>
</dbReference>
<evidence type="ECO:0000256" key="3">
    <source>
        <dbReference type="ARBA" id="ARBA00022840"/>
    </source>
</evidence>
<dbReference type="SUPFAM" id="SSF52540">
    <property type="entry name" value="P-loop containing nucleoside triphosphate hydrolases"/>
    <property type="match status" value="1"/>
</dbReference>
<dbReference type="InterPro" id="IPR015855">
    <property type="entry name" value="ABC_transpr_MalK-like"/>
</dbReference>
<keyword evidence="1" id="KW-0813">Transport</keyword>
<dbReference type="Proteomes" id="UP000669239">
    <property type="component" value="Unassembled WGS sequence"/>
</dbReference>
<dbReference type="PANTHER" id="PTHR43875:SF1">
    <property type="entry name" value="OSMOPROTECTIVE COMPOUNDS UPTAKE ATP-BINDING PROTEIN GGTA"/>
    <property type="match status" value="1"/>
</dbReference>
<comment type="caution">
    <text evidence="5">The sequence shown here is derived from an EMBL/GenBank/DDBJ whole genome shotgun (WGS) entry which is preliminary data.</text>
</comment>
<protein>
    <submittedName>
        <fullName evidence="5">Sn-glycerol-3-phosphate ABC transporter ATP-binding protein UgpC</fullName>
    </submittedName>
</protein>
<reference evidence="6 7" key="1">
    <citation type="journal article" date="2020" name="Cell Host Microbe">
        <title>Functional and Genomic Variation between Human-Derived Isolates of Lachnospiraceae Reveals Inter- and Intra-Species Diversity.</title>
        <authorList>
            <person name="Sorbara M.T."/>
            <person name="Littmann E.R."/>
            <person name="Fontana E."/>
            <person name="Moody T.U."/>
            <person name="Kohout C.E."/>
            <person name="Gjonbalaj M."/>
            <person name="Eaton V."/>
            <person name="Seok R."/>
            <person name="Leiner I.M."/>
            <person name="Pamer E.G."/>
        </authorList>
    </citation>
    <scope>NUCLEOTIDE SEQUENCE [LARGE SCALE GENOMIC DNA]</scope>
    <source>
        <strain evidence="6 7">MSK.1.17</strain>
    </source>
</reference>
<dbReference type="InterPro" id="IPR017871">
    <property type="entry name" value="ABC_transporter-like_CS"/>
</dbReference>
<dbReference type="InterPro" id="IPR003439">
    <property type="entry name" value="ABC_transporter-like_ATP-bd"/>
</dbReference>
<evidence type="ECO:0000259" key="4">
    <source>
        <dbReference type="PROSITE" id="PS50893"/>
    </source>
</evidence>
<reference evidence="5" key="3">
    <citation type="submission" date="2022-01" db="EMBL/GenBank/DDBJ databases">
        <title>Collection of gut derived symbiotic bacterial strains cultured from healthy donors.</title>
        <authorList>
            <person name="Lin H."/>
            <person name="Kohout C."/>
            <person name="Waligurski E."/>
            <person name="Pamer E.G."/>
        </authorList>
    </citation>
    <scope>NUCLEOTIDE SEQUENCE</scope>
    <source>
        <strain evidence="5">DFI.6.55</strain>
    </source>
</reference>
<dbReference type="SMART" id="SM00382">
    <property type="entry name" value="AAA"/>
    <property type="match status" value="1"/>
</dbReference>
<dbReference type="InterPro" id="IPR027417">
    <property type="entry name" value="P-loop_NTPase"/>
</dbReference>
<dbReference type="GO" id="GO:0055052">
    <property type="term" value="C:ATP-binding cassette (ABC) transporter complex, substrate-binding subunit-containing"/>
    <property type="evidence" value="ECO:0007669"/>
    <property type="project" value="TreeGrafter"/>
</dbReference>
<dbReference type="Pfam" id="PF17912">
    <property type="entry name" value="OB_MalK"/>
    <property type="match status" value="1"/>
</dbReference>
<dbReference type="GO" id="GO:0140359">
    <property type="term" value="F:ABC-type transporter activity"/>
    <property type="evidence" value="ECO:0007669"/>
    <property type="project" value="InterPro"/>
</dbReference>
<accession>A0AAW5C282</accession>
<evidence type="ECO:0000256" key="2">
    <source>
        <dbReference type="ARBA" id="ARBA00022741"/>
    </source>
</evidence>
<dbReference type="GO" id="GO:0016887">
    <property type="term" value="F:ATP hydrolysis activity"/>
    <property type="evidence" value="ECO:0007669"/>
    <property type="project" value="InterPro"/>
</dbReference>
<dbReference type="CDD" id="cd03301">
    <property type="entry name" value="ABC_MalK_N"/>
    <property type="match status" value="1"/>
</dbReference>
<dbReference type="GeneID" id="97203925"/>
<reference evidence="6" key="2">
    <citation type="submission" date="2020-02" db="EMBL/GenBank/DDBJ databases">
        <authorList>
            <person name="Littmann E."/>
            <person name="Sorbara M."/>
        </authorList>
    </citation>
    <scope>NUCLEOTIDE SEQUENCE</scope>
    <source>
        <strain evidence="6">MSK.1.17</strain>
    </source>
</reference>
<dbReference type="EMBL" id="JAKNGE010000014">
    <property type="protein sequence ID" value="MCG4746273.1"/>
    <property type="molecule type" value="Genomic_DNA"/>
</dbReference>
<keyword evidence="3 5" id="KW-0067">ATP-binding</keyword>
<dbReference type="PROSITE" id="PS50893">
    <property type="entry name" value="ABC_TRANSPORTER_2"/>
    <property type="match status" value="1"/>
</dbReference>
<evidence type="ECO:0000313" key="6">
    <source>
        <dbReference type="EMBL" id="NSJ52424.1"/>
    </source>
</evidence>
<dbReference type="PROSITE" id="PS00211">
    <property type="entry name" value="ABC_TRANSPORTER_1"/>
    <property type="match status" value="1"/>
</dbReference>
<dbReference type="SUPFAM" id="SSF50331">
    <property type="entry name" value="MOP-like"/>
    <property type="match status" value="1"/>
</dbReference>
<evidence type="ECO:0000313" key="5">
    <source>
        <dbReference type="EMBL" id="MCG4746273.1"/>
    </source>
</evidence>
<dbReference type="NCBIfam" id="NF008653">
    <property type="entry name" value="PRK11650.1"/>
    <property type="match status" value="1"/>
</dbReference>
<dbReference type="InterPro" id="IPR047641">
    <property type="entry name" value="ABC_transpr_MalK/UgpC-like"/>
</dbReference>
<organism evidence="5 8">
    <name type="scientific">Enterocloster aldenensis</name>
    <dbReference type="NCBI Taxonomy" id="358742"/>
    <lineage>
        <taxon>Bacteria</taxon>
        <taxon>Bacillati</taxon>
        <taxon>Bacillota</taxon>
        <taxon>Clostridia</taxon>
        <taxon>Lachnospirales</taxon>
        <taxon>Lachnospiraceae</taxon>
        <taxon>Enterocloster</taxon>
    </lineage>
</organism>
<dbReference type="FunFam" id="3.40.50.300:FF:000042">
    <property type="entry name" value="Maltose/maltodextrin ABC transporter, ATP-binding protein"/>
    <property type="match status" value="1"/>
</dbReference>
<dbReference type="AlphaFoldDB" id="A0AAW5C282"/>
<proteinExistence type="predicted"/>
<name>A0AAW5C282_9FIRM</name>
<evidence type="ECO:0000256" key="1">
    <source>
        <dbReference type="ARBA" id="ARBA00022448"/>
    </source>
</evidence>
<keyword evidence="7" id="KW-1185">Reference proteome</keyword>
<dbReference type="InterPro" id="IPR012340">
    <property type="entry name" value="NA-bd_OB-fold"/>
</dbReference>
<dbReference type="Proteomes" id="UP001299608">
    <property type="component" value="Unassembled WGS sequence"/>
</dbReference>
<dbReference type="PANTHER" id="PTHR43875">
    <property type="entry name" value="MALTODEXTRIN IMPORT ATP-BINDING PROTEIN MSMX"/>
    <property type="match status" value="1"/>
</dbReference>
<dbReference type="InterPro" id="IPR040582">
    <property type="entry name" value="OB_MalK-like"/>
</dbReference>
<dbReference type="GO" id="GO:0005524">
    <property type="term" value="F:ATP binding"/>
    <property type="evidence" value="ECO:0007669"/>
    <property type="project" value="UniProtKB-KW"/>
</dbReference>
<dbReference type="RefSeq" id="WP_117561495.1">
    <property type="nucleotide sequence ID" value="NZ_BAABZL010000001.1"/>
</dbReference>